<dbReference type="SUPFAM" id="SSF56281">
    <property type="entry name" value="Metallo-hydrolase/oxidoreductase"/>
    <property type="match status" value="1"/>
</dbReference>
<evidence type="ECO:0000259" key="1">
    <source>
        <dbReference type="Pfam" id="PF12706"/>
    </source>
</evidence>
<comment type="caution">
    <text evidence="2">The sequence shown here is derived from an EMBL/GenBank/DDBJ whole genome shotgun (WGS) entry which is preliminary data.</text>
</comment>
<dbReference type="PANTHER" id="PTHR43546">
    <property type="entry name" value="UPF0173 METAL-DEPENDENT HYDROLASE MJ1163-RELATED"/>
    <property type="match status" value="1"/>
</dbReference>
<proteinExistence type="predicted"/>
<dbReference type="Proteomes" id="UP000635565">
    <property type="component" value="Unassembled WGS sequence"/>
</dbReference>
<keyword evidence="3" id="KW-1185">Reference proteome</keyword>
<dbReference type="PANTHER" id="PTHR43546:SF7">
    <property type="entry name" value="METALLO-BETA-LACTAMASE DOMAIN-CONTAINING PROTEIN"/>
    <property type="match status" value="1"/>
</dbReference>
<name>A0ABQ3VX54_9CHLR</name>
<evidence type="ECO:0000313" key="3">
    <source>
        <dbReference type="Proteomes" id="UP000635565"/>
    </source>
</evidence>
<evidence type="ECO:0000313" key="2">
    <source>
        <dbReference type="EMBL" id="GHO89876.1"/>
    </source>
</evidence>
<protein>
    <recommendedName>
        <fullName evidence="1">Metallo-beta-lactamase domain-containing protein</fullName>
    </recommendedName>
</protein>
<dbReference type="InterPro" id="IPR001279">
    <property type="entry name" value="Metallo-B-lactamas"/>
</dbReference>
<dbReference type="Pfam" id="PF12706">
    <property type="entry name" value="Lactamase_B_2"/>
    <property type="match status" value="1"/>
</dbReference>
<reference evidence="2 3" key="1">
    <citation type="journal article" date="2021" name="Int. J. Syst. Evol. Microbiol.">
        <title>Reticulibacter mediterranei gen. nov., sp. nov., within the new family Reticulibacteraceae fam. nov., and Ktedonospora formicarum gen. nov., sp. nov., Ktedonobacter robiniae sp. nov., Dictyobacter formicarum sp. nov. and Dictyobacter arantiisoli sp. nov., belonging to the class Ktedonobacteria.</title>
        <authorList>
            <person name="Yabe S."/>
            <person name="Zheng Y."/>
            <person name="Wang C.M."/>
            <person name="Sakai Y."/>
            <person name="Abe K."/>
            <person name="Yokota A."/>
            <person name="Donadio S."/>
            <person name="Cavaletti L."/>
            <person name="Monciardini P."/>
        </authorList>
    </citation>
    <scope>NUCLEOTIDE SEQUENCE [LARGE SCALE GENOMIC DNA]</scope>
    <source>
        <strain evidence="2 3">SOSP1-9</strain>
    </source>
</reference>
<organism evidence="2 3">
    <name type="scientific">Dictyobacter formicarum</name>
    <dbReference type="NCBI Taxonomy" id="2778368"/>
    <lineage>
        <taxon>Bacteria</taxon>
        <taxon>Bacillati</taxon>
        <taxon>Chloroflexota</taxon>
        <taxon>Ktedonobacteria</taxon>
        <taxon>Ktedonobacterales</taxon>
        <taxon>Dictyobacteraceae</taxon>
        <taxon>Dictyobacter</taxon>
    </lineage>
</organism>
<dbReference type="InterPro" id="IPR050114">
    <property type="entry name" value="UPF0173_UPF0282_UlaG_hydrolase"/>
</dbReference>
<dbReference type="InterPro" id="IPR036866">
    <property type="entry name" value="RibonucZ/Hydroxyglut_hydro"/>
</dbReference>
<dbReference type="Gene3D" id="3.60.15.10">
    <property type="entry name" value="Ribonuclease Z/Hydroxyacylglutathione hydrolase-like"/>
    <property type="match status" value="1"/>
</dbReference>
<gene>
    <name evidence="2" type="ORF">KSZ_78820</name>
</gene>
<dbReference type="EMBL" id="BNJJ01000050">
    <property type="protein sequence ID" value="GHO89876.1"/>
    <property type="molecule type" value="Genomic_DNA"/>
</dbReference>
<feature type="domain" description="Metallo-beta-lactamase" evidence="1">
    <location>
        <begin position="61"/>
        <end position="241"/>
    </location>
</feature>
<accession>A0ABQ3VX54</accession>
<sequence length="288" mass="32520">MDFRHTVVLPGTKDQAQTGQGTLFFIGNATVLLRYAGFTILTDPNFLHRGEHVHLGYGMKATRLQNPAISLAELPPLDMVILSHMHEDHFDRGVARDLAKGVSITTTPQAAEALRKQHFYRIYPLSTWQTLTLEKGAQHLHITAMPGKHGPGPLYRLLPPVMGSMLEFESPGQKTLRVYITGDTLMYKKLHEIPRRYREIDMAILHLGGTRLLKVMLTMDAKQGVRMIELINPRTAIPVHYNDYSVFTSSLTEFQDKVEEAGLADRVHYLKRGDTYTFEVAVAERQGT</sequence>
<dbReference type="RefSeq" id="WP_201367435.1">
    <property type="nucleotide sequence ID" value="NZ_BNJJ01000050.1"/>
</dbReference>